<keyword evidence="3" id="KW-0326">Glycosidase</keyword>
<dbReference type="Gene3D" id="3.20.20.80">
    <property type="entry name" value="Glycosidases"/>
    <property type="match status" value="1"/>
</dbReference>
<evidence type="ECO:0008006" key="7">
    <source>
        <dbReference type="Google" id="ProtNLM"/>
    </source>
</evidence>
<comment type="caution">
    <text evidence="5">The sequence shown here is derived from an EMBL/GenBank/DDBJ whole genome shotgun (WGS) entry which is preliminary data.</text>
</comment>
<keyword evidence="2" id="KW-0378">Hydrolase</keyword>
<keyword evidence="6" id="KW-1185">Reference proteome</keyword>
<dbReference type="PANTHER" id="PTHR10353">
    <property type="entry name" value="GLYCOSYL HYDROLASE"/>
    <property type="match status" value="1"/>
</dbReference>
<accession>A0A8S4A6V1</accession>
<comment type="similarity">
    <text evidence="1 4">Belongs to the glycosyl hydrolase 1 family.</text>
</comment>
<sequence length="238" mass="27492">MEPFTDSPHDVEAADRAMEFSLGWFANPIFSGSGDYPQVMKEFIGDKSRRQGLTKSRLPEFTETEKRLINGSADFLGVNHYTSRLVRHRPFPDSGPSHEHDQDLVTTADSCWPDTQAYWLSVNPWGIRSALVWAQKRYRNPVIFIAENGRHTGTGLNDTERIQYHYYYINEVLKAIRLDGVNVRAYTAWTLMDNLEWSVGYSLKFGFYHVDFNSPQKTRIPKASVAFYRDLIHRNGFS</sequence>
<dbReference type="Pfam" id="PF00232">
    <property type="entry name" value="Glyco_hydro_1"/>
    <property type="match status" value="1"/>
</dbReference>
<reference evidence="5" key="1">
    <citation type="submission" date="2021-04" db="EMBL/GenBank/DDBJ databases">
        <authorList>
            <consortium name="Molecular Ecology Group"/>
        </authorList>
    </citation>
    <scope>NUCLEOTIDE SEQUENCE</scope>
</reference>
<protein>
    <recommendedName>
        <fullName evidence="7">Beta-glucosidase</fullName>
    </recommendedName>
</protein>
<gene>
    <name evidence="5" type="ORF">CUNI_LOCUS21878</name>
</gene>
<proteinExistence type="inferred from homology"/>
<dbReference type="SUPFAM" id="SSF51445">
    <property type="entry name" value="(Trans)glycosidases"/>
    <property type="match status" value="1"/>
</dbReference>
<evidence type="ECO:0000313" key="5">
    <source>
        <dbReference type="EMBL" id="CAG5136320.1"/>
    </source>
</evidence>
<evidence type="ECO:0000256" key="1">
    <source>
        <dbReference type="ARBA" id="ARBA00010838"/>
    </source>
</evidence>
<dbReference type="InterPro" id="IPR001360">
    <property type="entry name" value="Glyco_hydro_1"/>
</dbReference>
<dbReference type="Proteomes" id="UP000678393">
    <property type="component" value="Unassembled WGS sequence"/>
</dbReference>
<dbReference type="PRINTS" id="PR00131">
    <property type="entry name" value="GLHYDRLASE1"/>
</dbReference>
<dbReference type="InterPro" id="IPR017853">
    <property type="entry name" value="GH"/>
</dbReference>
<dbReference type="OrthoDB" id="65569at2759"/>
<dbReference type="GO" id="GO:0008422">
    <property type="term" value="F:beta-glucosidase activity"/>
    <property type="evidence" value="ECO:0007669"/>
    <property type="project" value="TreeGrafter"/>
</dbReference>
<evidence type="ECO:0000256" key="3">
    <source>
        <dbReference type="ARBA" id="ARBA00023295"/>
    </source>
</evidence>
<dbReference type="EMBL" id="CAJHNH020008519">
    <property type="protein sequence ID" value="CAG5136320.1"/>
    <property type="molecule type" value="Genomic_DNA"/>
</dbReference>
<evidence type="ECO:0000256" key="2">
    <source>
        <dbReference type="ARBA" id="ARBA00022801"/>
    </source>
</evidence>
<organism evidence="5 6">
    <name type="scientific">Candidula unifasciata</name>
    <dbReference type="NCBI Taxonomy" id="100452"/>
    <lineage>
        <taxon>Eukaryota</taxon>
        <taxon>Metazoa</taxon>
        <taxon>Spiralia</taxon>
        <taxon>Lophotrochozoa</taxon>
        <taxon>Mollusca</taxon>
        <taxon>Gastropoda</taxon>
        <taxon>Heterobranchia</taxon>
        <taxon>Euthyneura</taxon>
        <taxon>Panpulmonata</taxon>
        <taxon>Eupulmonata</taxon>
        <taxon>Stylommatophora</taxon>
        <taxon>Helicina</taxon>
        <taxon>Helicoidea</taxon>
        <taxon>Geomitridae</taxon>
        <taxon>Candidula</taxon>
    </lineage>
</organism>
<dbReference type="AlphaFoldDB" id="A0A8S4A6V1"/>
<dbReference type="GO" id="GO:0005975">
    <property type="term" value="P:carbohydrate metabolic process"/>
    <property type="evidence" value="ECO:0007669"/>
    <property type="project" value="InterPro"/>
</dbReference>
<name>A0A8S4A6V1_9EUPU</name>
<dbReference type="PANTHER" id="PTHR10353:SF36">
    <property type="entry name" value="LP05116P"/>
    <property type="match status" value="1"/>
</dbReference>
<evidence type="ECO:0000256" key="4">
    <source>
        <dbReference type="RuleBase" id="RU003690"/>
    </source>
</evidence>
<evidence type="ECO:0000313" key="6">
    <source>
        <dbReference type="Proteomes" id="UP000678393"/>
    </source>
</evidence>